<dbReference type="AlphaFoldDB" id="A0AAW2FAZ8"/>
<organism evidence="1 2">
    <name type="scientific">Cardiocondyla obscurior</name>
    <dbReference type="NCBI Taxonomy" id="286306"/>
    <lineage>
        <taxon>Eukaryota</taxon>
        <taxon>Metazoa</taxon>
        <taxon>Ecdysozoa</taxon>
        <taxon>Arthropoda</taxon>
        <taxon>Hexapoda</taxon>
        <taxon>Insecta</taxon>
        <taxon>Pterygota</taxon>
        <taxon>Neoptera</taxon>
        <taxon>Endopterygota</taxon>
        <taxon>Hymenoptera</taxon>
        <taxon>Apocrita</taxon>
        <taxon>Aculeata</taxon>
        <taxon>Formicoidea</taxon>
        <taxon>Formicidae</taxon>
        <taxon>Myrmicinae</taxon>
        <taxon>Cardiocondyla</taxon>
    </lineage>
</organism>
<dbReference type="Proteomes" id="UP001430953">
    <property type="component" value="Unassembled WGS sequence"/>
</dbReference>
<evidence type="ECO:0000313" key="1">
    <source>
        <dbReference type="EMBL" id="KAL0111674.1"/>
    </source>
</evidence>
<comment type="caution">
    <text evidence="1">The sequence shown here is derived from an EMBL/GenBank/DDBJ whole genome shotgun (WGS) entry which is preliminary data.</text>
</comment>
<dbReference type="EMBL" id="JADYXP020000013">
    <property type="protein sequence ID" value="KAL0111674.1"/>
    <property type="molecule type" value="Genomic_DNA"/>
</dbReference>
<gene>
    <name evidence="1" type="ORF">PUN28_013102</name>
</gene>
<accession>A0AAW2FAZ8</accession>
<protein>
    <recommendedName>
        <fullName evidence="3">Secreted protein</fullName>
    </recommendedName>
</protein>
<keyword evidence="2" id="KW-1185">Reference proteome</keyword>
<sequence length="70" mass="8588">MHVWWVSFCVYIHFGYVARSNVIVRSVSFRVFLREYLRWYPRSFYFIPTRFFRYFLPSGIYTGKTAATNI</sequence>
<name>A0AAW2FAZ8_9HYME</name>
<proteinExistence type="predicted"/>
<reference evidence="1 2" key="1">
    <citation type="submission" date="2023-03" db="EMBL/GenBank/DDBJ databases">
        <title>High recombination rates correlate with genetic variation in Cardiocondyla obscurior ants.</title>
        <authorList>
            <person name="Errbii M."/>
        </authorList>
    </citation>
    <scope>NUCLEOTIDE SEQUENCE [LARGE SCALE GENOMIC DNA]</scope>
    <source>
        <strain evidence="1">Alpha-2009</strain>
        <tissue evidence="1">Whole body</tissue>
    </source>
</reference>
<evidence type="ECO:0000313" key="2">
    <source>
        <dbReference type="Proteomes" id="UP001430953"/>
    </source>
</evidence>
<evidence type="ECO:0008006" key="3">
    <source>
        <dbReference type="Google" id="ProtNLM"/>
    </source>
</evidence>